<protein>
    <submittedName>
        <fullName evidence="1">Uncharacterized protein</fullName>
    </submittedName>
</protein>
<sequence>MVHSDRGVGSVHAFNPALEGADGVSLELTLA</sequence>
<organism evidence="1 2">
    <name type="scientific">Acidithrix ferrooxidans</name>
    <dbReference type="NCBI Taxonomy" id="1280514"/>
    <lineage>
        <taxon>Bacteria</taxon>
        <taxon>Bacillati</taxon>
        <taxon>Actinomycetota</taxon>
        <taxon>Acidimicrobiia</taxon>
        <taxon>Acidimicrobiales</taxon>
        <taxon>Acidimicrobiaceae</taxon>
        <taxon>Acidithrix</taxon>
    </lineage>
</organism>
<keyword evidence="2" id="KW-1185">Reference proteome</keyword>
<gene>
    <name evidence="1" type="ORF">AXFE_04230</name>
</gene>
<comment type="caution">
    <text evidence="1">The sequence shown here is derived from an EMBL/GenBank/DDBJ whole genome shotgun (WGS) entry which is preliminary data.</text>
</comment>
<proteinExistence type="predicted"/>
<reference evidence="1 2" key="1">
    <citation type="submission" date="2015-01" db="EMBL/GenBank/DDBJ databases">
        <title>Draft genome of the acidophilic iron oxidizer Acidithrix ferrooxidans strain Py-F3.</title>
        <authorList>
            <person name="Poehlein A."/>
            <person name="Eisen S."/>
            <person name="Schloemann M."/>
            <person name="Johnson B.D."/>
            <person name="Daniel R."/>
            <person name="Muehling M."/>
        </authorList>
    </citation>
    <scope>NUCLEOTIDE SEQUENCE [LARGE SCALE GENOMIC DNA]</scope>
    <source>
        <strain evidence="1 2">Py-F3</strain>
    </source>
</reference>
<name>A0A0D8HNI3_9ACTN</name>
<evidence type="ECO:0000313" key="2">
    <source>
        <dbReference type="Proteomes" id="UP000032360"/>
    </source>
</evidence>
<evidence type="ECO:0000313" key="1">
    <source>
        <dbReference type="EMBL" id="KJF18691.1"/>
    </source>
</evidence>
<dbReference type="AlphaFoldDB" id="A0A0D8HNI3"/>
<accession>A0A0D8HNI3</accession>
<dbReference type="Proteomes" id="UP000032360">
    <property type="component" value="Unassembled WGS sequence"/>
</dbReference>
<dbReference type="EMBL" id="JXYS01000009">
    <property type="protein sequence ID" value="KJF18691.1"/>
    <property type="molecule type" value="Genomic_DNA"/>
</dbReference>